<dbReference type="InterPro" id="IPR018488">
    <property type="entry name" value="cNMP-bd_CS"/>
</dbReference>
<evidence type="ECO:0000259" key="9">
    <source>
        <dbReference type="SMART" id="SM00100"/>
    </source>
</evidence>
<organism evidence="10 11">
    <name type="scientific">Mya arenaria</name>
    <name type="common">Soft-shell clam</name>
    <dbReference type="NCBI Taxonomy" id="6604"/>
    <lineage>
        <taxon>Eukaryota</taxon>
        <taxon>Metazoa</taxon>
        <taxon>Spiralia</taxon>
        <taxon>Lophotrochozoa</taxon>
        <taxon>Mollusca</taxon>
        <taxon>Bivalvia</taxon>
        <taxon>Autobranchia</taxon>
        <taxon>Heteroconchia</taxon>
        <taxon>Euheterodonta</taxon>
        <taxon>Imparidentia</taxon>
        <taxon>Neoheterodontei</taxon>
        <taxon>Myida</taxon>
        <taxon>Myoidea</taxon>
        <taxon>Myidae</taxon>
        <taxon>Mya</taxon>
    </lineage>
</organism>
<gene>
    <name evidence="10" type="ORF">MAR_003866</name>
</gene>
<evidence type="ECO:0000256" key="3">
    <source>
        <dbReference type="ARBA" id="ARBA00022692"/>
    </source>
</evidence>
<evidence type="ECO:0000256" key="1">
    <source>
        <dbReference type="ARBA" id="ARBA00004141"/>
    </source>
</evidence>
<keyword evidence="11" id="KW-1185">Reference proteome</keyword>
<evidence type="ECO:0000313" key="11">
    <source>
        <dbReference type="Proteomes" id="UP001164746"/>
    </source>
</evidence>
<dbReference type="InterPro" id="IPR000595">
    <property type="entry name" value="cNMP-bd_dom"/>
</dbReference>
<dbReference type="InterPro" id="IPR018490">
    <property type="entry name" value="cNMP-bd_dom_sf"/>
</dbReference>
<evidence type="ECO:0000256" key="4">
    <source>
        <dbReference type="ARBA" id="ARBA00022989"/>
    </source>
</evidence>
<keyword evidence="7" id="KW-1071">Ligand-gated ion channel</keyword>
<name>A0ABY7EYL1_MYAAR</name>
<dbReference type="InterPro" id="IPR050866">
    <property type="entry name" value="CNG_cation_channel"/>
</dbReference>
<dbReference type="PROSITE" id="PS00889">
    <property type="entry name" value="CNMP_BINDING_2"/>
    <property type="match status" value="1"/>
</dbReference>
<dbReference type="CDD" id="cd00038">
    <property type="entry name" value="CAP_ED"/>
    <property type="match status" value="1"/>
</dbReference>
<keyword evidence="5" id="KW-0406">Ion transport</keyword>
<evidence type="ECO:0000256" key="7">
    <source>
        <dbReference type="ARBA" id="ARBA00023286"/>
    </source>
</evidence>
<keyword evidence="4" id="KW-1133">Transmembrane helix</keyword>
<evidence type="ECO:0000313" key="10">
    <source>
        <dbReference type="EMBL" id="WAR13761.1"/>
    </source>
</evidence>
<reference evidence="10" key="1">
    <citation type="submission" date="2022-11" db="EMBL/GenBank/DDBJ databases">
        <title>Centuries of genome instability and evolution in soft-shell clam transmissible cancer (bioRxiv).</title>
        <authorList>
            <person name="Hart S.F.M."/>
            <person name="Yonemitsu M.A."/>
            <person name="Giersch R.M."/>
            <person name="Beal B.F."/>
            <person name="Arriagada G."/>
            <person name="Davis B.W."/>
            <person name="Ostrander E.A."/>
            <person name="Goff S.P."/>
            <person name="Metzger M.J."/>
        </authorList>
    </citation>
    <scope>NUCLEOTIDE SEQUENCE</scope>
    <source>
        <strain evidence="10">MELC-2E11</strain>
        <tissue evidence="10">Siphon/mantle</tissue>
    </source>
</reference>
<dbReference type="InterPro" id="IPR014710">
    <property type="entry name" value="RmlC-like_jellyroll"/>
</dbReference>
<dbReference type="PANTHER" id="PTHR45638:SF13">
    <property type="entry name" value="CYCLIC NUCLEOTIDE-BINDING DOMAIN-CONTAINING PROTEIN"/>
    <property type="match status" value="1"/>
</dbReference>
<dbReference type="SUPFAM" id="SSF51206">
    <property type="entry name" value="cAMP-binding domain-like"/>
    <property type="match status" value="1"/>
</dbReference>
<evidence type="ECO:0000256" key="6">
    <source>
        <dbReference type="ARBA" id="ARBA00023136"/>
    </source>
</evidence>
<dbReference type="Proteomes" id="UP001164746">
    <property type="component" value="Chromosome 9"/>
</dbReference>
<keyword evidence="8" id="KW-0407">Ion channel</keyword>
<protein>
    <submittedName>
        <fullName evidence="10">CNGA3-like protein</fullName>
    </submittedName>
</protein>
<accession>A0ABY7EYL1</accession>
<dbReference type="PANTHER" id="PTHR45638">
    <property type="entry name" value="CYCLIC NUCLEOTIDE-GATED CATION CHANNEL SUBUNIT A"/>
    <property type="match status" value="1"/>
</dbReference>
<comment type="subcellular location">
    <subcellularLocation>
        <location evidence="1">Membrane</location>
        <topology evidence="1">Multi-pass membrane protein</topology>
    </subcellularLocation>
</comment>
<evidence type="ECO:0000256" key="5">
    <source>
        <dbReference type="ARBA" id="ARBA00023065"/>
    </source>
</evidence>
<evidence type="ECO:0000256" key="8">
    <source>
        <dbReference type="ARBA" id="ARBA00023303"/>
    </source>
</evidence>
<feature type="domain" description="Cyclic nucleotide-binding" evidence="9">
    <location>
        <begin position="20"/>
        <end position="143"/>
    </location>
</feature>
<dbReference type="Gene3D" id="2.60.120.10">
    <property type="entry name" value="Jelly Rolls"/>
    <property type="match status" value="1"/>
</dbReference>
<dbReference type="SMART" id="SM00100">
    <property type="entry name" value="cNMP"/>
    <property type="match status" value="1"/>
</dbReference>
<feature type="non-terminal residue" evidence="10">
    <location>
        <position position="1"/>
    </location>
</feature>
<dbReference type="Pfam" id="PF00027">
    <property type="entry name" value="cNMP_binding"/>
    <property type="match status" value="1"/>
</dbReference>
<proteinExistence type="predicted"/>
<evidence type="ECO:0000256" key="2">
    <source>
        <dbReference type="ARBA" id="ARBA00022448"/>
    </source>
</evidence>
<keyword evidence="3" id="KW-0812">Transmembrane</keyword>
<dbReference type="EMBL" id="CP111020">
    <property type="protein sequence ID" value="WAR13761.1"/>
    <property type="molecule type" value="Genomic_DNA"/>
</dbReference>
<dbReference type="PROSITE" id="PS00888">
    <property type="entry name" value="CNMP_BINDING_1"/>
    <property type="match status" value="1"/>
</dbReference>
<keyword evidence="6" id="KW-0472">Membrane</keyword>
<dbReference type="PRINTS" id="PR00103">
    <property type="entry name" value="CAMPKINASE"/>
</dbReference>
<keyword evidence="2" id="KW-0813">Transport</keyword>
<sequence>MLCELALRLKELSIIVQVKIFEECEEGLLRELVLKLRPQVYSPGDYICRTGEVGKEMFIVNHGKVEILVSNHVAGKRTYLTTLSSGSYFGEISLLKIDEGQNRRTADVRAVGYSELLRLSRKDLMSALVEYPNAKRILEEIARKRYRTTQGMRPSSSIDDQVVVGASTDSIDTPGRSSRSLLDVIKSDNFKRLIEA</sequence>